<protein>
    <submittedName>
        <fullName evidence="1">Uncharacterized protein</fullName>
    </submittedName>
</protein>
<gene>
    <name evidence="1" type="ORF">Vadar_003181</name>
</gene>
<reference evidence="1 2" key="1">
    <citation type="journal article" date="2021" name="Hortic Res">
        <title>High-quality reference genome and annotation aids understanding of berry development for evergreen blueberry (Vaccinium darrowii).</title>
        <authorList>
            <person name="Yu J."/>
            <person name="Hulse-Kemp A.M."/>
            <person name="Babiker E."/>
            <person name="Staton M."/>
        </authorList>
    </citation>
    <scope>NUCLEOTIDE SEQUENCE [LARGE SCALE GENOMIC DNA]</scope>
    <source>
        <strain evidence="2">cv. NJ 8807/NJ 8810</strain>
        <tissue evidence="1">Young leaf</tissue>
    </source>
</reference>
<sequence>MAAADMEEDECELFNDDGFVYKRKKRPVLDPTASPPPDPAAEENFQGRMKKRACHCFSFFLRHGQNPFCELELEGSVDGCQKYREEIGPGRLETIAREKGGDLDP</sequence>
<evidence type="ECO:0000313" key="2">
    <source>
        <dbReference type="Proteomes" id="UP000828048"/>
    </source>
</evidence>
<evidence type="ECO:0000313" key="1">
    <source>
        <dbReference type="EMBL" id="KAH7850801.1"/>
    </source>
</evidence>
<dbReference type="Proteomes" id="UP000828048">
    <property type="component" value="Chromosome 8"/>
</dbReference>
<accession>A0ACB7YBR0</accession>
<name>A0ACB7YBR0_9ERIC</name>
<comment type="caution">
    <text evidence="1">The sequence shown here is derived from an EMBL/GenBank/DDBJ whole genome shotgun (WGS) entry which is preliminary data.</text>
</comment>
<organism evidence="1 2">
    <name type="scientific">Vaccinium darrowii</name>
    <dbReference type="NCBI Taxonomy" id="229202"/>
    <lineage>
        <taxon>Eukaryota</taxon>
        <taxon>Viridiplantae</taxon>
        <taxon>Streptophyta</taxon>
        <taxon>Embryophyta</taxon>
        <taxon>Tracheophyta</taxon>
        <taxon>Spermatophyta</taxon>
        <taxon>Magnoliopsida</taxon>
        <taxon>eudicotyledons</taxon>
        <taxon>Gunneridae</taxon>
        <taxon>Pentapetalae</taxon>
        <taxon>asterids</taxon>
        <taxon>Ericales</taxon>
        <taxon>Ericaceae</taxon>
        <taxon>Vaccinioideae</taxon>
        <taxon>Vaccinieae</taxon>
        <taxon>Vaccinium</taxon>
    </lineage>
</organism>
<dbReference type="EMBL" id="CM037158">
    <property type="protein sequence ID" value="KAH7850801.1"/>
    <property type="molecule type" value="Genomic_DNA"/>
</dbReference>
<keyword evidence="2" id="KW-1185">Reference proteome</keyword>
<proteinExistence type="predicted"/>